<keyword evidence="1" id="KW-1133">Transmembrane helix</keyword>
<evidence type="ECO:0000256" key="1">
    <source>
        <dbReference type="SAM" id="Phobius"/>
    </source>
</evidence>
<comment type="caution">
    <text evidence="2">The sequence shown here is derived from an EMBL/GenBank/DDBJ whole genome shotgun (WGS) entry which is preliminary data.</text>
</comment>
<evidence type="ECO:0000313" key="2">
    <source>
        <dbReference type="EMBL" id="MBD0852220.1"/>
    </source>
</evidence>
<accession>A0ABR7VEX9</accession>
<organism evidence="2 3">
    <name type="scientific">Maribacter arenosus</name>
    <dbReference type="NCBI Taxonomy" id="1854708"/>
    <lineage>
        <taxon>Bacteria</taxon>
        <taxon>Pseudomonadati</taxon>
        <taxon>Bacteroidota</taxon>
        <taxon>Flavobacteriia</taxon>
        <taxon>Flavobacteriales</taxon>
        <taxon>Flavobacteriaceae</taxon>
        <taxon>Maribacter</taxon>
    </lineage>
</organism>
<dbReference type="RefSeq" id="WP_188315347.1">
    <property type="nucleotide sequence ID" value="NZ_JABTCG010000006.1"/>
</dbReference>
<reference evidence="2 3" key="1">
    <citation type="submission" date="2020-05" db="EMBL/GenBank/DDBJ databases">
        <title>The draft genome sequence of Maribacter arenosus CAU 1321.</title>
        <authorList>
            <person name="Mu L."/>
        </authorList>
    </citation>
    <scope>NUCLEOTIDE SEQUENCE [LARGE SCALE GENOMIC DNA]</scope>
    <source>
        <strain evidence="2 3">CAU 1321</strain>
    </source>
</reference>
<dbReference type="InterPro" id="IPR029058">
    <property type="entry name" value="AB_hydrolase_fold"/>
</dbReference>
<proteinExistence type="predicted"/>
<dbReference type="EMBL" id="JABTCG010000006">
    <property type="protein sequence ID" value="MBD0852220.1"/>
    <property type="molecule type" value="Genomic_DNA"/>
</dbReference>
<dbReference type="Gene3D" id="3.40.50.1820">
    <property type="entry name" value="alpha/beta hydrolase"/>
    <property type="match status" value="1"/>
</dbReference>
<dbReference type="SUPFAM" id="SSF51126">
    <property type="entry name" value="Pectin lyase-like"/>
    <property type="match status" value="1"/>
</dbReference>
<dbReference type="SUPFAM" id="SSF53474">
    <property type="entry name" value="alpha/beta-Hydrolases"/>
    <property type="match status" value="1"/>
</dbReference>
<dbReference type="Proteomes" id="UP000598350">
    <property type="component" value="Unassembled WGS sequence"/>
</dbReference>
<keyword evidence="1" id="KW-0472">Membrane</keyword>
<protein>
    <recommendedName>
        <fullName evidence="4">Alpha/beta hydrolase family protein</fullName>
    </recommendedName>
</protein>
<feature type="transmembrane region" description="Helical" evidence="1">
    <location>
        <begin position="7"/>
        <end position="25"/>
    </location>
</feature>
<gene>
    <name evidence="2" type="ORF">HPE63_16175</name>
</gene>
<keyword evidence="3" id="KW-1185">Reference proteome</keyword>
<sequence length="520" mass="58635">MKTLKSLFRFFMITILSSVIIVLFYSCEKPISDELYLEDSVSIEESLPWQDLLSQLDLGSEILFVQQDESIQDVVDAAKSGSVIYIEPGNYQEEISIDKLDLKLIGLGLTPDDLIIKNAEKSNIEIINLYDQSGFDNLQNKSFNSGKSSCLNNMTREDLGGGIAHYQFEVVMGPGEFDVVRIHRVVRESRAYKPVRTKGHVFMVHGAIQDFDDVFLTAGAETIDAKTSSSFYLASNDIDVWGIDMGWNMVPLETTDFSFMQGWGIEKDIDHALTAMSIARLIRGLTRQGFSRMNLLGFSYGVQIVYGAADRETQQHWFRRDIKGIIPVDYAFKYDNESLQATACSDADYKEYLLNSPQYQDDRGAGFMAFANLTLNAPNDPSQFNSSLTNLQFFMANTSQVFCAGNQDEFFYTDPFRFIRQTVNIAPYWPMQIFYEVSACGCPTRDVTFDDHLGEISLPILYIGSEIATGEAGIFSSSLTASTDITNHIVPGYSHSDLWLGYDADQLVWSPLRNWLKNHK</sequence>
<dbReference type="PROSITE" id="PS51257">
    <property type="entry name" value="PROKAR_LIPOPROTEIN"/>
    <property type="match status" value="1"/>
</dbReference>
<evidence type="ECO:0008006" key="4">
    <source>
        <dbReference type="Google" id="ProtNLM"/>
    </source>
</evidence>
<evidence type="ECO:0000313" key="3">
    <source>
        <dbReference type="Proteomes" id="UP000598350"/>
    </source>
</evidence>
<dbReference type="InterPro" id="IPR011050">
    <property type="entry name" value="Pectin_lyase_fold/virulence"/>
</dbReference>
<keyword evidence="1" id="KW-0812">Transmembrane</keyword>
<name>A0ABR7VEX9_9FLAO</name>